<dbReference type="SUPFAM" id="SSF51182">
    <property type="entry name" value="RmlC-like cupins"/>
    <property type="match status" value="1"/>
</dbReference>
<organism evidence="2 3">
    <name type="scientific">Desulfoplanes formicivorans</name>
    <dbReference type="NCBI Taxonomy" id="1592317"/>
    <lineage>
        <taxon>Bacteria</taxon>
        <taxon>Pseudomonadati</taxon>
        <taxon>Thermodesulfobacteriota</taxon>
        <taxon>Desulfovibrionia</taxon>
        <taxon>Desulfovibrionales</taxon>
        <taxon>Desulfoplanaceae</taxon>
        <taxon>Desulfoplanes</taxon>
    </lineage>
</organism>
<dbReference type="CDD" id="cd20292">
    <property type="entry name" value="cupin_QdtA-like"/>
    <property type="match status" value="1"/>
</dbReference>
<keyword evidence="3" id="KW-1185">Reference proteome</keyword>
<dbReference type="Pfam" id="PF05523">
    <property type="entry name" value="FdtA"/>
    <property type="match status" value="1"/>
</dbReference>
<dbReference type="Gene3D" id="2.60.120.10">
    <property type="entry name" value="Jelly Rolls"/>
    <property type="match status" value="1"/>
</dbReference>
<dbReference type="AlphaFoldDB" id="A0A194AJF9"/>
<dbReference type="InterPro" id="IPR014710">
    <property type="entry name" value="RmlC-like_jellyroll"/>
</dbReference>
<evidence type="ECO:0000313" key="3">
    <source>
        <dbReference type="Proteomes" id="UP000095200"/>
    </source>
</evidence>
<gene>
    <name evidence="2" type="ORF">DPF_2101</name>
</gene>
<dbReference type="EMBL" id="BDFE01000017">
    <property type="protein sequence ID" value="GAU09375.1"/>
    <property type="molecule type" value="Genomic_DNA"/>
</dbReference>
<feature type="domain" description="Sugar 3,4-ketoisomerase QdtA cupin" evidence="1">
    <location>
        <begin position="11"/>
        <end position="139"/>
    </location>
</feature>
<comment type="caution">
    <text evidence="2">The sequence shown here is derived from an EMBL/GenBank/DDBJ whole genome shotgun (WGS) entry which is preliminary data.</text>
</comment>
<sequence length="143" mass="16658">MSLTVSASVYDVSLIKFPKIRDPRGNLTFIEQERHIPFKISRVYWIYDVPGGEKRGGHAFREQEEVIIALSGSFDVLLDDGKAQKIVHLNRAYHGLFVPKMIWRRMQNFSTNAVAYVLASCQYDENDYVRDYAQYTRLMQEMS</sequence>
<name>A0A194AJF9_9BACT</name>
<dbReference type="InterPro" id="IPR008894">
    <property type="entry name" value="QdtA_cupin_dom"/>
</dbReference>
<dbReference type="InterPro" id="IPR011051">
    <property type="entry name" value="RmlC_Cupin_sf"/>
</dbReference>
<reference evidence="3" key="1">
    <citation type="submission" date="2016-06" db="EMBL/GenBank/DDBJ databases">
        <title>Draft genome sequence of Desulfoplanes formicivorans strain Pf12B.</title>
        <authorList>
            <person name="Watanabe M."/>
            <person name="Kojima H."/>
            <person name="Fukui M."/>
        </authorList>
    </citation>
    <scope>NUCLEOTIDE SEQUENCE [LARGE SCALE GENOMIC DNA]</scope>
    <source>
        <strain evidence="3">Pf12B</strain>
    </source>
</reference>
<proteinExistence type="predicted"/>
<protein>
    <submittedName>
        <fullName evidence="2">WxcM-like domain-containing protein</fullName>
    </submittedName>
</protein>
<evidence type="ECO:0000259" key="1">
    <source>
        <dbReference type="Pfam" id="PF05523"/>
    </source>
</evidence>
<accession>A0A194AJF9</accession>
<dbReference type="Proteomes" id="UP000095200">
    <property type="component" value="Unassembled WGS sequence"/>
</dbReference>
<dbReference type="OrthoDB" id="272049at2"/>
<evidence type="ECO:0000313" key="2">
    <source>
        <dbReference type="EMBL" id="GAU09375.1"/>
    </source>
</evidence>
<dbReference type="STRING" id="1592317.DPF_2101"/>
<dbReference type="RefSeq" id="WP_069859612.1">
    <property type="nucleotide sequence ID" value="NZ_BDFE01000017.1"/>
</dbReference>